<dbReference type="SUPFAM" id="SSF141130">
    <property type="entry name" value="Acetamidase/Formamidase-like"/>
    <property type="match status" value="1"/>
</dbReference>
<dbReference type="AlphaFoldDB" id="A0AAW0QHE7"/>
<dbReference type="Pfam" id="PF03069">
    <property type="entry name" value="FmdA_AmdA"/>
    <property type="match status" value="2"/>
</dbReference>
<sequence>MAQSFHICPNTKHFRWCRDIPPVLTVPSGAEISFDLHDGGNNQIRLDNTKEALSTFDFTQADPGHGPVFIEGAEPGDVLRVDFLELETADYGWTAIFRGFGVLADEFDDKPPALRMWDLRGAAERRYIVFPTTSEHLRGKIRVPFSPFLGTIGVAPAAGGEHPMVPPMPHTGGNIDTRHITCGSSLYLPIQVAGALLSVGDGHAAQGDGEVCGTAVETPMRCRLRVTVEKGESTKSWCADGPAIMTAPRETRPELDVVAKGGREFMALGVDADLREATKKAVRGVLAWLVTEKGMERSEAYMLASVAGSLKLTEVVDMPNYVVGFGIPLGIFVE</sequence>
<protein>
    <recommendedName>
        <fullName evidence="3">Acetamidase/formamidase</fullName>
    </recommendedName>
</protein>
<dbReference type="Proteomes" id="UP001392437">
    <property type="component" value="Unassembled WGS sequence"/>
</dbReference>
<comment type="caution">
    <text evidence="1">The sequence shown here is derived from an EMBL/GenBank/DDBJ whole genome shotgun (WGS) entry which is preliminary data.</text>
</comment>
<evidence type="ECO:0008006" key="3">
    <source>
        <dbReference type="Google" id="ProtNLM"/>
    </source>
</evidence>
<dbReference type="PANTHER" id="PTHR31891">
    <property type="entry name" value="FORMAMIDASE C869.04-RELATED"/>
    <property type="match status" value="1"/>
</dbReference>
<keyword evidence="2" id="KW-1185">Reference proteome</keyword>
<dbReference type="Gene3D" id="2.60.120.580">
    <property type="entry name" value="Acetamidase/Formamidase-like domains"/>
    <property type="match status" value="2"/>
</dbReference>
<proteinExistence type="predicted"/>
<evidence type="ECO:0000313" key="2">
    <source>
        <dbReference type="Proteomes" id="UP001392437"/>
    </source>
</evidence>
<gene>
    <name evidence="1" type="ORF">PG999_008754</name>
</gene>
<evidence type="ECO:0000313" key="1">
    <source>
        <dbReference type="EMBL" id="KAK8105395.1"/>
    </source>
</evidence>
<dbReference type="PANTHER" id="PTHR31891:SF1">
    <property type="entry name" value="FORMAMIDASE C869.04-RELATED"/>
    <property type="match status" value="1"/>
</dbReference>
<accession>A0AAW0QHE7</accession>
<dbReference type="Gene3D" id="3.10.28.20">
    <property type="entry name" value="Acetamidase/Formamidase-like domains"/>
    <property type="match status" value="1"/>
</dbReference>
<name>A0AAW0QHE7_9PEZI</name>
<reference evidence="1 2" key="1">
    <citation type="submission" date="2023-01" db="EMBL/GenBank/DDBJ databases">
        <title>Analysis of 21 Apiospora genomes using comparative genomics revels a genus with tremendous synthesis potential of carbohydrate active enzymes and secondary metabolites.</title>
        <authorList>
            <person name="Sorensen T."/>
        </authorList>
    </citation>
    <scope>NUCLEOTIDE SEQUENCE [LARGE SCALE GENOMIC DNA]</scope>
    <source>
        <strain evidence="1 2">CBS 117206</strain>
    </source>
</reference>
<dbReference type="EMBL" id="JAQQWP010000008">
    <property type="protein sequence ID" value="KAK8105395.1"/>
    <property type="molecule type" value="Genomic_DNA"/>
</dbReference>
<dbReference type="InterPro" id="IPR004304">
    <property type="entry name" value="FmdA_AmdA"/>
</dbReference>
<dbReference type="GO" id="GO:0016811">
    <property type="term" value="F:hydrolase activity, acting on carbon-nitrogen (but not peptide) bonds, in linear amides"/>
    <property type="evidence" value="ECO:0007669"/>
    <property type="project" value="InterPro"/>
</dbReference>
<organism evidence="1 2">
    <name type="scientific">Apiospora kogelbergensis</name>
    <dbReference type="NCBI Taxonomy" id="1337665"/>
    <lineage>
        <taxon>Eukaryota</taxon>
        <taxon>Fungi</taxon>
        <taxon>Dikarya</taxon>
        <taxon>Ascomycota</taxon>
        <taxon>Pezizomycotina</taxon>
        <taxon>Sordariomycetes</taxon>
        <taxon>Xylariomycetidae</taxon>
        <taxon>Amphisphaeriales</taxon>
        <taxon>Apiosporaceae</taxon>
        <taxon>Apiospora</taxon>
    </lineage>
</organism>